<evidence type="ECO:0000313" key="4">
    <source>
        <dbReference type="Proteomes" id="UP000238071"/>
    </source>
</evidence>
<feature type="region of interest" description="Disordered" evidence="2">
    <location>
        <begin position="12"/>
        <end position="31"/>
    </location>
</feature>
<evidence type="ECO:0000313" key="3">
    <source>
        <dbReference type="EMBL" id="PPK63467.1"/>
    </source>
</evidence>
<organism evidence="3 4">
    <name type="scientific">Methylobacter tundripaludum</name>
    <dbReference type="NCBI Taxonomy" id="173365"/>
    <lineage>
        <taxon>Bacteria</taxon>
        <taxon>Pseudomonadati</taxon>
        <taxon>Pseudomonadota</taxon>
        <taxon>Gammaproteobacteria</taxon>
        <taxon>Methylococcales</taxon>
        <taxon>Methylococcaceae</taxon>
        <taxon>Methylobacter</taxon>
    </lineage>
</organism>
<dbReference type="RefSeq" id="WP_104425519.1">
    <property type="nucleotide sequence ID" value="NZ_PTIY01000036.1"/>
</dbReference>
<protein>
    <submittedName>
        <fullName evidence="3">Uncharacterized protein</fullName>
    </submittedName>
</protein>
<evidence type="ECO:0000256" key="2">
    <source>
        <dbReference type="SAM" id="MobiDB-lite"/>
    </source>
</evidence>
<accession>A0A2S6GE04</accession>
<comment type="caution">
    <text evidence="3">The sequence shown here is derived from an EMBL/GenBank/DDBJ whole genome shotgun (WGS) entry which is preliminary data.</text>
</comment>
<name>A0A2S6GE04_9GAMM</name>
<keyword evidence="4" id="KW-1185">Reference proteome</keyword>
<dbReference type="EMBL" id="PTIY01000036">
    <property type="protein sequence ID" value="PPK63467.1"/>
    <property type="molecule type" value="Genomic_DNA"/>
</dbReference>
<dbReference type="AlphaFoldDB" id="A0A2S6GE04"/>
<proteinExistence type="predicted"/>
<dbReference type="OrthoDB" id="5574475at2"/>
<feature type="coiled-coil region" evidence="1">
    <location>
        <begin position="57"/>
        <end position="91"/>
    </location>
</feature>
<sequence length="184" mass="21418">MIDSADKATIDLFQGQEKRRGRPVTGTAKTNAERMRAYRKNRKEQGVRVVVQRPADLDQLIDDESNLYRQLEVLRQERDEALKRVTELEKQLQVEVITNRGLTRQVDEFKAITAQLRVNHKAQATKHKNEKYKLTECIGQLERNRDLAVKLLNGFLDECRDYASVLPPESWVNSVRVFLCRELP</sequence>
<keyword evidence="1" id="KW-0175">Coiled coil</keyword>
<dbReference type="Proteomes" id="UP000238071">
    <property type="component" value="Unassembled WGS sequence"/>
</dbReference>
<gene>
    <name evidence="3" type="ORF">B0F88_1361</name>
</gene>
<evidence type="ECO:0000256" key="1">
    <source>
        <dbReference type="SAM" id="Coils"/>
    </source>
</evidence>
<reference evidence="3 4" key="1">
    <citation type="submission" date="2018-02" db="EMBL/GenBank/DDBJ databases">
        <title>Subsurface microbial communities from deep shales in Ohio and West Virginia, USA.</title>
        <authorList>
            <person name="Wrighton K."/>
        </authorList>
    </citation>
    <scope>NUCLEOTIDE SEQUENCE [LARGE SCALE GENOMIC DNA]</scope>
    <source>
        <strain evidence="3 4">OWC-G53F</strain>
    </source>
</reference>